<evidence type="ECO:0000259" key="1">
    <source>
        <dbReference type="Pfam" id="PF05685"/>
    </source>
</evidence>
<dbReference type="Pfam" id="PF05685">
    <property type="entry name" value="Uma2"/>
    <property type="match status" value="1"/>
</dbReference>
<proteinExistence type="predicted"/>
<protein>
    <submittedName>
        <fullName evidence="2">Uma2 family endonuclease</fullName>
    </submittedName>
</protein>
<dbReference type="AlphaFoldDB" id="A0A4V2FQ54"/>
<keyword evidence="3" id="KW-1185">Reference proteome</keyword>
<dbReference type="SUPFAM" id="SSF52980">
    <property type="entry name" value="Restriction endonuclease-like"/>
    <property type="match status" value="1"/>
</dbReference>
<sequence>MTDALSWPRHQLTLPDWEALPEDETLRLEVVEGMLVMAAQPYSLHQRAERRLVNALEADLPTTFSGLHEVEVLLAEEPLTIRVPDVVVASTDLVDSNPHRYRAADLHLAVEILSDGSRRVDRVLKFSEYADAGVPQYWILDLDAPTTLTAYVLVDGDYELVAEATGTVDLTVAGHPVSLDLESLTRR</sequence>
<dbReference type="EMBL" id="SHKL01000001">
    <property type="protein sequence ID" value="RZT83470.1"/>
    <property type="molecule type" value="Genomic_DNA"/>
</dbReference>
<feature type="domain" description="Putative restriction endonuclease" evidence="1">
    <location>
        <begin position="16"/>
        <end position="167"/>
    </location>
</feature>
<gene>
    <name evidence="2" type="ORF">EV383_0275</name>
</gene>
<accession>A0A4V2FQ54</accession>
<comment type="caution">
    <text evidence="2">The sequence shown here is derived from an EMBL/GenBank/DDBJ whole genome shotgun (WGS) entry which is preliminary data.</text>
</comment>
<keyword evidence="2" id="KW-0378">Hydrolase</keyword>
<dbReference type="Proteomes" id="UP000291591">
    <property type="component" value="Unassembled WGS sequence"/>
</dbReference>
<dbReference type="GO" id="GO:0004519">
    <property type="term" value="F:endonuclease activity"/>
    <property type="evidence" value="ECO:0007669"/>
    <property type="project" value="UniProtKB-KW"/>
</dbReference>
<dbReference type="OrthoDB" id="9799703at2"/>
<evidence type="ECO:0000313" key="2">
    <source>
        <dbReference type="EMBL" id="RZT83470.1"/>
    </source>
</evidence>
<keyword evidence="2" id="KW-0255">Endonuclease</keyword>
<dbReference type="RefSeq" id="WP_130288220.1">
    <property type="nucleotide sequence ID" value="NZ_SHKL01000001.1"/>
</dbReference>
<dbReference type="CDD" id="cd06260">
    <property type="entry name" value="DUF820-like"/>
    <property type="match status" value="1"/>
</dbReference>
<dbReference type="InterPro" id="IPR008538">
    <property type="entry name" value="Uma2"/>
</dbReference>
<evidence type="ECO:0000313" key="3">
    <source>
        <dbReference type="Proteomes" id="UP000291591"/>
    </source>
</evidence>
<organism evidence="2 3">
    <name type="scientific">Pseudonocardia sediminis</name>
    <dbReference type="NCBI Taxonomy" id="1397368"/>
    <lineage>
        <taxon>Bacteria</taxon>
        <taxon>Bacillati</taxon>
        <taxon>Actinomycetota</taxon>
        <taxon>Actinomycetes</taxon>
        <taxon>Pseudonocardiales</taxon>
        <taxon>Pseudonocardiaceae</taxon>
        <taxon>Pseudonocardia</taxon>
    </lineage>
</organism>
<dbReference type="PANTHER" id="PTHR35400">
    <property type="entry name" value="SLR1083 PROTEIN"/>
    <property type="match status" value="1"/>
</dbReference>
<dbReference type="PANTHER" id="PTHR35400:SF3">
    <property type="entry name" value="SLL1072 PROTEIN"/>
    <property type="match status" value="1"/>
</dbReference>
<keyword evidence="2" id="KW-0540">Nuclease</keyword>
<reference evidence="2 3" key="1">
    <citation type="submission" date="2019-02" db="EMBL/GenBank/DDBJ databases">
        <title>Sequencing the genomes of 1000 actinobacteria strains.</title>
        <authorList>
            <person name="Klenk H.-P."/>
        </authorList>
    </citation>
    <scope>NUCLEOTIDE SEQUENCE [LARGE SCALE GENOMIC DNA]</scope>
    <source>
        <strain evidence="2 3">DSM 45779</strain>
    </source>
</reference>
<name>A0A4V2FQ54_PSEST</name>
<dbReference type="Gene3D" id="3.90.1570.10">
    <property type="entry name" value="tt1808, chain A"/>
    <property type="match status" value="1"/>
</dbReference>
<dbReference type="InterPro" id="IPR012296">
    <property type="entry name" value="Nuclease_put_TT1808"/>
</dbReference>
<dbReference type="InterPro" id="IPR011335">
    <property type="entry name" value="Restrct_endonuc-II-like"/>
</dbReference>